<dbReference type="Proteomes" id="UP000249873">
    <property type="component" value="Chromosome"/>
</dbReference>
<dbReference type="EMBL" id="CP029480">
    <property type="protein sequence ID" value="AWV96996.1"/>
    <property type="molecule type" value="Genomic_DNA"/>
</dbReference>
<accession>A0A2Z4G740</accession>
<protein>
    <submittedName>
        <fullName evidence="1">Uncharacterized protein</fullName>
    </submittedName>
</protein>
<name>A0A2Z4G740_9BACT</name>
<dbReference type="KEGG" id="als:DJ013_01910"/>
<dbReference type="AlphaFoldDB" id="A0A2Z4G740"/>
<keyword evidence="2" id="KW-1185">Reference proteome</keyword>
<evidence type="ECO:0000313" key="2">
    <source>
        <dbReference type="Proteomes" id="UP000249873"/>
    </source>
</evidence>
<proteinExistence type="predicted"/>
<reference evidence="1 2" key="1">
    <citation type="submission" date="2018-05" db="EMBL/GenBank/DDBJ databases">
        <title>Complete genome sequence of Arcticibacterium luteifluviistationis SM1504T, a cytophagaceae bacterium isolated from Arctic surface seawater.</title>
        <authorList>
            <person name="Li Y."/>
            <person name="Qin Q.-L."/>
        </authorList>
    </citation>
    <scope>NUCLEOTIDE SEQUENCE [LARGE SCALE GENOMIC DNA]</scope>
    <source>
        <strain evidence="1 2">SM1504</strain>
    </source>
</reference>
<evidence type="ECO:0000313" key="1">
    <source>
        <dbReference type="EMBL" id="AWV96996.1"/>
    </source>
</evidence>
<gene>
    <name evidence="1" type="ORF">DJ013_01910</name>
</gene>
<organism evidence="1 2">
    <name type="scientific">Arcticibacterium luteifluviistationis</name>
    <dbReference type="NCBI Taxonomy" id="1784714"/>
    <lineage>
        <taxon>Bacteria</taxon>
        <taxon>Pseudomonadati</taxon>
        <taxon>Bacteroidota</taxon>
        <taxon>Cytophagia</taxon>
        <taxon>Cytophagales</taxon>
        <taxon>Leadbetterellaceae</taxon>
        <taxon>Arcticibacterium</taxon>
    </lineage>
</organism>
<sequence length="82" mass="9782">MDRKFKNDRIKHLSHWKPVRLLYFFNQLLSIHIQAHSGLLKTSKNIRSKRTLKGLNVNRKYIVRREPATLRGVNISNKLLFN</sequence>